<comment type="caution">
    <text evidence="1">The sequence shown here is derived from an EMBL/GenBank/DDBJ whole genome shotgun (WGS) entry which is preliminary data.</text>
</comment>
<sequence length="187" mass="21686">MSISSYHNGDLLFVQASQQPLSQMIAQSTQNQTTVNVNYTHVAILEKSHDNFFVMHATHNKGCIRQKLTDFLHDQDTNVDVYRLCQKKLNYDTIINRAKALLGSPYNTSFDPDEPGYYCSSFIYEIFKPEHFFNLIPMQFGPRNTVLPDWKRYYALLHLPIPNGKLGNNPNSLLQDQRFQLISQIRI</sequence>
<dbReference type="InterPro" id="IPR024453">
    <property type="entry name" value="Peptidase_C92"/>
</dbReference>
<evidence type="ECO:0000313" key="1">
    <source>
        <dbReference type="EMBL" id="TDG68482.1"/>
    </source>
</evidence>
<dbReference type="EMBL" id="PUFI01000013">
    <property type="protein sequence ID" value="TDG68482.1"/>
    <property type="molecule type" value="Genomic_DNA"/>
</dbReference>
<evidence type="ECO:0000313" key="2">
    <source>
        <dbReference type="Proteomes" id="UP000295681"/>
    </source>
</evidence>
<organism evidence="1 2">
    <name type="scientific">Leuconostoc fallax</name>
    <dbReference type="NCBI Taxonomy" id="1251"/>
    <lineage>
        <taxon>Bacteria</taxon>
        <taxon>Bacillati</taxon>
        <taxon>Bacillota</taxon>
        <taxon>Bacilli</taxon>
        <taxon>Lactobacillales</taxon>
        <taxon>Lactobacillaceae</taxon>
        <taxon>Leuconostoc</taxon>
    </lineage>
</organism>
<reference evidence="1 2" key="1">
    <citation type="journal article" date="2019" name="Appl. Microbiol. Biotechnol.">
        <title>Uncovering carbohydrate metabolism through a genotype-phenotype association study of 56 lactic acid bacteria genomes.</title>
        <authorList>
            <person name="Buron-Moles G."/>
            <person name="Chailyan A."/>
            <person name="Dolejs I."/>
            <person name="Forster J."/>
            <person name="Miks M.H."/>
        </authorList>
    </citation>
    <scope>NUCLEOTIDE SEQUENCE [LARGE SCALE GENOMIC DNA]</scope>
    <source>
        <strain evidence="1 2">ATCC 700006</strain>
    </source>
</reference>
<proteinExistence type="predicted"/>
<dbReference type="Gene3D" id="3.90.1720.10">
    <property type="entry name" value="endopeptidase domain like (from Nostoc punctiforme)"/>
    <property type="match status" value="1"/>
</dbReference>
<dbReference type="RefSeq" id="WP_133264319.1">
    <property type="nucleotide sequence ID" value="NZ_JAGYGP010000007.1"/>
</dbReference>
<dbReference type="Proteomes" id="UP000295681">
    <property type="component" value="Unassembled WGS sequence"/>
</dbReference>
<dbReference type="Pfam" id="PF05708">
    <property type="entry name" value="Peptidase_C92"/>
    <property type="match status" value="1"/>
</dbReference>
<dbReference type="AlphaFoldDB" id="A0A4R5N918"/>
<dbReference type="InterPro" id="IPR038765">
    <property type="entry name" value="Papain-like_cys_pep_sf"/>
</dbReference>
<dbReference type="STRING" id="907931.GCA_000165675_01763"/>
<evidence type="ECO:0008006" key="3">
    <source>
        <dbReference type="Google" id="ProtNLM"/>
    </source>
</evidence>
<name>A0A4R5N918_9LACO</name>
<protein>
    <recommendedName>
        <fullName evidence="3">Permuted papain-like amidase YaeF/Yiix C92 family enzyme</fullName>
    </recommendedName>
</protein>
<gene>
    <name evidence="1" type="ORF">C5L23_000084</name>
</gene>
<keyword evidence="2" id="KW-1185">Reference proteome</keyword>
<accession>A0A4R5N918</accession>
<dbReference type="SUPFAM" id="SSF54001">
    <property type="entry name" value="Cysteine proteinases"/>
    <property type="match status" value="1"/>
</dbReference>